<dbReference type="InterPro" id="IPR051532">
    <property type="entry name" value="Ester_Hydrolysis_Enzymes"/>
</dbReference>
<sequence>MIQKKRILCYGDSNTWGFSPYDGHRQARRWTRLLNLDQTEIIEEGLNSRTAIGYDIFQPHKCGYPDFIRALQTHSPLDLVIVMLGTNDLKTCYHYPAVQIANGLRAFVREFLNPTLWESSSMPQLMIVAPILLGEQIPVLGGVAAGFNEYSFEQSKLLSSEIQNAIAPYPVHFFDASTIAFASEADGLHMDEENHQKLAFALRKAILDILPE</sequence>
<feature type="domain" description="SGNH hydrolase-type esterase" evidence="1">
    <location>
        <begin position="9"/>
        <end position="196"/>
    </location>
</feature>
<dbReference type="Gene3D" id="3.40.50.1110">
    <property type="entry name" value="SGNH hydrolase"/>
    <property type="match status" value="1"/>
</dbReference>
<gene>
    <name evidence="2" type="ORF">BO225_10830</name>
</gene>
<comment type="caution">
    <text evidence="2">The sequence shown here is derived from an EMBL/GenBank/DDBJ whole genome shotgun (WGS) entry which is preliminary data.</text>
</comment>
<accession>A0A1U7NK39</accession>
<proteinExistence type="predicted"/>
<dbReference type="GeneID" id="78276430"/>
<dbReference type="PANTHER" id="PTHR30383">
    <property type="entry name" value="THIOESTERASE 1/PROTEASE 1/LYSOPHOSPHOLIPASE L1"/>
    <property type="match status" value="1"/>
</dbReference>
<organism evidence="2 3">
    <name type="scientific">Dubosiella newyorkensis</name>
    <dbReference type="NCBI Taxonomy" id="1862672"/>
    <lineage>
        <taxon>Bacteria</taxon>
        <taxon>Bacillati</taxon>
        <taxon>Bacillota</taxon>
        <taxon>Erysipelotrichia</taxon>
        <taxon>Erysipelotrichales</taxon>
        <taxon>Erysipelotrichaceae</taxon>
        <taxon>Dubosiella</taxon>
    </lineage>
</organism>
<name>A0A1U7NK39_9FIRM</name>
<keyword evidence="3" id="KW-1185">Reference proteome</keyword>
<evidence type="ECO:0000313" key="2">
    <source>
        <dbReference type="EMBL" id="OLU44371.1"/>
    </source>
</evidence>
<dbReference type="InterPro" id="IPR013830">
    <property type="entry name" value="SGNH_hydro"/>
</dbReference>
<dbReference type="Proteomes" id="UP000186705">
    <property type="component" value="Unassembled WGS sequence"/>
</dbReference>
<evidence type="ECO:0000259" key="1">
    <source>
        <dbReference type="Pfam" id="PF13472"/>
    </source>
</evidence>
<dbReference type="SUPFAM" id="SSF52266">
    <property type="entry name" value="SGNH hydrolase"/>
    <property type="match status" value="1"/>
</dbReference>
<dbReference type="STRING" id="1862672.BO225_10830"/>
<dbReference type="EMBL" id="MPKA01000113">
    <property type="protein sequence ID" value="OLU44371.1"/>
    <property type="molecule type" value="Genomic_DNA"/>
</dbReference>
<dbReference type="InterPro" id="IPR036514">
    <property type="entry name" value="SGNH_hydro_sf"/>
</dbReference>
<reference evidence="2 3" key="1">
    <citation type="submission" date="2016-11" db="EMBL/GenBank/DDBJ databases">
        <title>Description of two novel members of the family Erysipelotrichaceae: Ileibacterium lipovorans gen. nov., sp. nov. and Dubosiella newyorkensis, gen. nov., sp. nov.</title>
        <authorList>
            <person name="Cox L.M."/>
            <person name="Sohn J."/>
            <person name="Tyrrell K.L."/>
            <person name="Citron D.M."/>
            <person name="Lawson P.A."/>
            <person name="Patel N.B."/>
            <person name="Iizumi T."/>
            <person name="Perez-Perez G.I."/>
            <person name="Goldstein E.J."/>
            <person name="Blaser M.J."/>
        </authorList>
    </citation>
    <scope>NUCLEOTIDE SEQUENCE [LARGE SCALE GENOMIC DNA]</scope>
    <source>
        <strain evidence="2 3">NYU-BL-A4</strain>
    </source>
</reference>
<dbReference type="RefSeq" id="WP_076342260.1">
    <property type="nucleotide sequence ID" value="NZ_CAMQHV010000027.1"/>
</dbReference>
<protein>
    <recommendedName>
        <fullName evidence="1">SGNH hydrolase-type esterase domain-containing protein</fullName>
    </recommendedName>
</protein>
<dbReference type="Pfam" id="PF13472">
    <property type="entry name" value="Lipase_GDSL_2"/>
    <property type="match status" value="1"/>
</dbReference>
<evidence type="ECO:0000313" key="3">
    <source>
        <dbReference type="Proteomes" id="UP000186705"/>
    </source>
</evidence>
<dbReference type="OrthoDB" id="164654at2"/>
<dbReference type="PANTHER" id="PTHR30383:SF29">
    <property type="entry name" value="SGNH HYDROLASE-TYPE ESTERASE DOMAIN-CONTAINING PROTEIN"/>
    <property type="match status" value="1"/>
</dbReference>
<dbReference type="AlphaFoldDB" id="A0A1U7NK39"/>